<dbReference type="AlphaFoldDB" id="A0A0D3FLM9"/>
<reference evidence="1" key="1">
    <citation type="journal article" date="2009" name="Rice">
        <title>De Novo Next Generation Sequencing of Plant Genomes.</title>
        <authorList>
            <person name="Rounsley S."/>
            <person name="Marri P.R."/>
            <person name="Yu Y."/>
            <person name="He R."/>
            <person name="Sisneros N."/>
            <person name="Goicoechea J.L."/>
            <person name="Lee S.J."/>
            <person name="Angelova A."/>
            <person name="Kudrna D."/>
            <person name="Luo M."/>
            <person name="Affourtit J."/>
            <person name="Desany B."/>
            <person name="Knight J."/>
            <person name="Niazi F."/>
            <person name="Egholm M."/>
            <person name="Wing R.A."/>
        </authorList>
    </citation>
    <scope>NUCLEOTIDE SEQUENCE [LARGE SCALE GENOMIC DNA]</scope>
    <source>
        <strain evidence="1">cv. IRGC 105608</strain>
    </source>
</reference>
<keyword evidence="2" id="KW-1185">Reference proteome</keyword>
<protein>
    <submittedName>
        <fullName evidence="1">Uncharacterized protein</fullName>
    </submittedName>
</protein>
<name>A0A0D3FLM9_9ORYZ</name>
<dbReference type="Gramene" id="OBART03G27170.1">
    <property type="protein sequence ID" value="OBART03G27170.1"/>
    <property type="gene ID" value="OBART03G27170"/>
</dbReference>
<accession>A0A0D3FLM9</accession>
<reference evidence="1" key="2">
    <citation type="submission" date="2015-03" db="UniProtKB">
        <authorList>
            <consortium name="EnsemblPlants"/>
        </authorList>
    </citation>
    <scope>IDENTIFICATION</scope>
</reference>
<evidence type="ECO:0000313" key="1">
    <source>
        <dbReference type="EnsemblPlants" id="OBART03G27170.1"/>
    </source>
</evidence>
<dbReference type="HOGENOM" id="CLU_2797955_0_0_1"/>
<dbReference type="EnsemblPlants" id="OBART03G27170.1">
    <property type="protein sequence ID" value="OBART03G27170.1"/>
    <property type="gene ID" value="OBART03G27170"/>
</dbReference>
<organism evidence="1">
    <name type="scientific">Oryza barthii</name>
    <dbReference type="NCBI Taxonomy" id="65489"/>
    <lineage>
        <taxon>Eukaryota</taxon>
        <taxon>Viridiplantae</taxon>
        <taxon>Streptophyta</taxon>
        <taxon>Embryophyta</taxon>
        <taxon>Tracheophyta</taxon>
        <taxon>Spermatophyta</taxon>
        <taxon>Magnoliopsida</taxon>
        <taxon>Liliopsida</taxon>
        <taxon>Poales</taxon>
        <taxon>Poaceae</taxon>
        <taxon>BOP clade</taxon>
        <taxon>Oryzoideae</taxon>
        <taxon>Oryzeae</taxon>
        <taxon>Oryzinae</taxon>
        <taxon>Oryza</taxon>
    </lineage>
</organism>
<dbReference type="Proteomes" id="UP000026960">
    <property type="component" value="Chromosome 3"/>
</dbReference>
<dbReference type="PaxDb" id="65489-OBART03G27170.1"/>
<evidence type="ECO:0000313" key="2">
    <source>
        <dbReference type="Proteomes" id="UP000026960"/>
    </source>
</evidence>
<proteinExistence type="predicted"/>
<sequence length="68" mass="7586">MDEQHGSARQSTRRKYHIQNHKGSYLKVQQNWTGGSSIQVASRVLANGSYSKISIGLPNFVLNQLRGS</sequence>